<reference evidence="2" key="1">
    <citation type="submission" date="2020-10" db="EMBL/GenBank/DDBJ databases">
        <title>Ca. Dormibacterota MAGs.</title>
        <authorList>
            <person name="Montgomery K."/>
        </authorList>
    </citation>
    <scope>NUCLEOTIDE SEQUENCE [LARGE SCALE GENOMIC DNA]</scope>
    <source>
        <strain evidence="2">SC8812_S17_10</strain>
    </source>
</reference>
<dbReference type="AlphaFoldDB" id="A0A934K546"/>
<evidence type="ECO:0000313" key="2">
    <source>
        <dbReference type="EMBL" id="MBJ7596536.1"/>
    </source>
</evidence>
<feature type="region of interest" description="Disordered" evidence="1">
    <location>
        <begin position="109"/>
        <end position="133"/>
    </location>
</feature>
<organism evidence="2 3">
    <name type="scientific">Candidatus Nephthysia bennettiae</name>
    <dbReference type="NCBI Taxonomy" id="3127016"/>
    <lineage>
        <taxon>Bacteria</taxon>
        <taxon>Bacillati</taxon>
        <taxon>Candidatus Dormiibacterota</taxon>
        <taxon>Candidatus Dormibacteria</taxon>
        <taxon>Candidatus Dormibacterales</taxon>
        <taxon>Candidatus Dormibacteraceae</taxon>
        <taxon>Candidatus Nephthysia</taxon>
    </lineage>
</organism>
<sequence>MPVEDYNRRGIEALERAQKAAGIRSAQEFARRLASRTGGPPDGSTYRRWLHGDGAVPAWALIAAAEEAQESLSILLNDESSSTATASELRQLRRTIGRLNAEMIEVRQAIGLPSRSGDEPAESHDRAEAAEGE</sequence>
<protein>
    <recommendedName>
        <fullName evidence="4">KfrA N-terminal DNA-binding domain-containing protein</fullName>
    </recommendedName>
</protein>
<evidence type="ECO:0008006" key="4">
    <source>
        <dbReference type="Google" id="ProtNLM"/>
    </source>
</evidence>
<name>A0A934K546_9BACT</name>
<proteinExistence type="predicted"/>
<feature type="compositionally biased region" description="Basic and acidic residues" evidence="1">
    <location>
        <begin position="116"/>
        <end position="133"/>
    </location>
</feature>
<evidence type="ECO:0000256" key="1">
    <source>
        <dbReference type="SAM" id="MobiDB-lite"/>
    </source>
</evidence>
<comment type="caution">
    <text evidence="2">The sequence shown here is derived from an EMBL/GenBank/DDBJ whole genome shotgun (WGS) entry which is preliminary data.</text>
</comment>
<dbReference type="EMBL" id="JAEKNR010000005">
    <property type="protein sequence ID" value="MBJ7596536.1"/>
    <property type="molecule type" value="Genomic_DNA"/>
</dbReference>
<evidence type="ECO:0000313" key="3">
    <source>
        <dbReference type="Proteomes" id="UP000612893"/>
    </source>
</evidence>
<gene>
    <name evidence="2" type="ORF">JF922_00385</name>
</gene>
<dbReference type="Proteomes" id="UP000612893">
    <property type="component" value="Unassembled WGS sequence"/>
</dbReference>
<dbReference type="RefSeq" id="WP_338198365.1">
    <property type="nucleotide sequence ID" value="NZ_JAEKNR010000005.1"/>
</dbReference>
<accession>A0A934K546</accession>
<keyword evidence="3" id="KW-1185">Reference proteome</keyword>